<dbReference type="InterPro" id="IPR039980">
    <property type="entry name" value="MADD"/>
</dbReference>
<dbReference type="GO" id="GO:0005085">
    <property type="term" value="F:guanyl-nucleotide exchange factor activity"/>
    <property type="evidence" value="ECO:0007669"/>
    <property type="project" value="TreeGrafter"/>
</dbReference>
<evidence type="ECO:0000256" key="1">
    <source>
        <dbReference type="SAM" id="MobiDB-lite"/>
    </source>
</evidence>
<dbReference type="Gene3D" id="3.30.450.200">
    <property type="match status" value="1"/>
</dbReference>
<reference evidence="3 4" key="1">
    <citation type="submission" date="2019-01" db="EMBL/GenBank/DDBJ databases">
        <authorList>
            <person name="Sayadi A."/>
        </authorList>
    </citation>
    <scope>NUCLEOTIDE SEQUENCE [LARGE SCALE GENOMIC DNA]</scope>
</reference>
<dbReference type="GO" id="GO:0005829">
    <property type="term" value="C:cytosol"/>
    <property type="evidence" value="ECO:0007669"/>
    <property type="project" value="TreeGrafter"/>
</dbReference>
<dbReference type="PANTHER" id="PTHR13008">
    <property type="entry name" value="MAP-KINASE ACTIVATING DEATH DOMAIN PROTEIN MADD /DENN/AEX-3 C.ELEGANS"/>
    <property type="match status" value="1"/>
</dbReference>
<feature type="compositionally biased region" description="Low complexity" evidence="1">
    <location>
        <begin position="146"/>
        <end position="155"/>
    </location>
</feature>
<name>A0A653DK45_CALMS</name>
<sequence>MSLDAERQFLCPRLIDYLTIVGARLNAGTGGVARPNAGPHIQSPELLRRYPIQDHKDFPMPLDMVYFCQPEGCSSVGPKRTALREASSFVFTLTDKDSGKTRYGICVNFYRPIEKCTVSAGLTKGRANTSLRRDSWRKSLEKSSDSAFSSDYRSSNIGPSDSDRDCPSRRDSESTTVNLPRLGVIPANDSESGGSHSPSPRASRRRQRIRNLSLTSLCILSHHPFFSLFRECLFILKKLIDACNESSNPRRVGGSKQLSRDSVWSVLTNHATETTSSIVTHDVKEIETWILKLLSAPVPIPGKTK</sequence>
<gene>
    <name evidence="3" type="ORF">CALMAC_LOCUS18214</name>
</gene>
<feature type="compositionally biased region" description="Low complexity" evidence="1">
    <location>
        <begin position="192"/>
        <end position="201"/>
    </location>
</feature>
<dbReference type="SMART" id="SM00800">
    <property type="entry name" value="uDENN"/>
    <property type="match status" value="1"/>
</dbReference>
<dbReference type="AlphaFoldDB" id="A0A653DK45"/>
<evidence type="ECO:0000313" key="3">
    <source>
        <dbReference type="EMBL" id="VEN60553.1"/>
    </source>
</evidence>
<feature type="compositionally biased region" description="Basic and acidic residues" evidence="1">
    <location>
        <begin position="161"/>
        <end position="173"/>
    </location>
</feature>
<proteinExistence type="predicted"/>
<dbReference type="GO" id="GO:0032483">
    <property type="term" value="P:regulation of Rab protein signal transduction"/>
    <property type="evidence" value="ECO:0007669"/>
    <property type="project" value="TreeGrafter"/>
</dbReference>
<feature type="domain" description="UDENN" evidence="2">
    <location>
        <begin position="26"/>
        <end position="305"/>
    </location>
</feature>
<dbReference type="PANTHER" id="PTHR13008:SF7">
    <property type="entry name" value="MAP KINASE-ACTIVATING DEATH DOMAIN PROTEIN"/>
    <property type="match status" value="1"/>
</dbReference>
<dbReference type="PROSITE" id="PS50211">
    <property type="entry name" value="DENN"/>
    <property type="match status" value="1"/>
</dbReference>
<evidence type="ECO:0000313" key="4">
    <source>
        <dbReference type="Proteomes" id="UP000410492"/>
    </source>
</evidence>
<evidence type="ECO:0000259" key="2">
    <source>
        <dbReference type="PROSITE" id="PS50211"/>
    </source>
</evidence>
<feature type="region of interest" description="Disordered" evidence="1">
    <location>
        <begin position="146"/>
        <end position="206"/>
    </location>
</feature>
<dbReference type="InterPro" id="IPR037516">
    <property type="entry name" value="Tripartite_DENN"/>
</dbReference>
<protein>
    <recommendedName>
        <fullName evidence="2">UDENN domain-containing protein</fullName>
    </recommendedName>
</protein>
<dbReference type="Proteomes" id="UP000410492">
    <property type="component" value="Unassembled WGS sequence"/>
</dbReference>
<keyword evidence="4" id="KW-1185">Reference proteome</keyword>
<organism evidence="3 4">
    <name type="scientific">Callosobruchus maculatus</name>
    <name type="common">Southern cowpea weevil</name>
    <name type="synonym">Pulse bruchid</name>
    <dbReference type="NCBI Taxonomy" id="64391"/>
    <lineage>
        <taxon>Eukaryota</taxon>
        <taxon>Metazoa</taxon>
        <taxon>Ecdysozoa</taxon>
        <taxon>Arthropoda</taxon>
        <taxon>Hexapoda</taxon>
        <taxon>Insecta</taxon>
        <taxon>Pterygota</taxon>
        <taxon>Neoptera</taxon>
        <taxon>Endopterygota</taxon>
        <taxon>Coleoptera</taxon>
        <taxon>Polyphaga</taxon>
        <taxon>Cucujiformia</taxon>
        <taxon>Chrysomeloidea</taxon>
        <taxon>Chrysomelidae</taxon>
        <taxon>Bruchinae</taxon>
        <taxon>Bruchini</taxon>
        <taxon>Callosobruchus</taxon>
    </lineage>
</organism>
<dbReference type="EMBL" id="CAACVG010012598">
    <property type="protein sequence ID" value="VEN60553.1"/>
    <property type="molecule type" value="Genomic_DNA"/>
</dbReference>
<dbReference type="OrthoDB" id="6282239at2759"/>
<dbReference type="GO" id="GO:0042981">
    <property type="term" value="P:regulation of apoptotic process"/>
    <property type="evidence" value="ECO:0007669"/>
    <property type="project" value="TreeGrafter"/>
</dbReference>
<accession>A0A653DK45</accession>
<dbReference type="Pfam" id="PF03456">
    <property type="entry name" value="uDENN"/>
    <property type="match status" value="1"/>
</dbReference>
<dbReference type="InterPro" id="IPR005113">
    <property type="entry name" value="uDENN_dom"/>
</dbReference>